<evidence type="ECO:0000313" key="1">
    <source>
        <dbReference type="EMBL" id="KAF5830547.1"/>
    </source>
</evidence>
<dbReference type="Proteomes" id="UP000815325">
    <property type="component" value="Unassembled WGS sequence"/>
</dbReference>
<accession>A0ABQ7G7F8</accession>
<comment type="caution">
    <text evidence="1">The sequence shown here is derived from an EMBL/GenBank/DDBJ whole genome shotgun (WGS) entry which is preliminary data.</text>
</comment>
<keyword evidence="2" id="KW-1185">Reference proteome</keyword>
<name>A0ABQ7G7F8_DUNSA</name>
<dbReference type="EMBL" id="MU070031">
    <property type="protein sequence ID" value="KAF5830547.1"/>
    <property type="molecule type" value="Genomic_DNA"/>
</dbReference>
<gene>
    <name evidence="1" type="ORF">DUNSADRAFT_14376</name>
</gene>
<proteinExistence type="predicted"/>
<sequence length="201" mass="22442">MKLKPSTQWLSTAEQAVTRSVEDGSFLGPQLSTCLCALGELGSQPPKPWVESVTKEAEFQLAEFTSDFTPADIARLAIGLSYLKAEISTAGSSPLMKAVYSKSNVFVESTYVSREAAGERQGAWTWRKGALSHSHVRTIEDKGLVDWALSKLDSEEKSMVFDPRWNHEELSMLPNREKDKRRILSEGWYRTQWGGWSPGGK</sequence>
<reference evidence="1" key="1">
    <citation type="submission" date="2017-08" db="EMBL/GenBank/DDBJ databases">
        <authorList>
            <person name="Polle J.E."/>
            <person name="Barry K."/>
            <person name="Cushman J."/>
            <person name="Schmutz J."/>
            <person name="Tran D."/>
            <person name="Hathwaick L.T."/>
            <person name="Yim W.C."/>
            <person name="Jenkins J."/>
            <person name="Mckie-Krisberg Z.M."/>
            <person name="Prochnik S."/>
            <person name="Lindquist E."/>
            <person name="Dockter R.B."/>
            <person name="Adam C."/>
            <person name="Molina H."/>
            <person name="Bunkerborg J."/>
            <person name="Jin E."/>
            <person name="Buchheim M."/>
            <person name="Magnuson J."/>
        </authorList>
    </citation>
    <scope>NUCLEOTIDE SEQUENCE</scope>
    <source>
        <strain evidence="1">CCAP 19/18</strain>
    </source>
</reference>
<evidence type="ECO:0000313" key="2">
    <source>
        <dbReference type="Proteomes" id="UP000815325"/>
    </source>
</evidence>
<protein>
    <submittedName>
        <fullName evidence="1">Uncharacterized protein</fullName>
    </submittedName>
</protein>
<organism evidence="1 2">
    <name type="scientific">Dunaliella salina</name>
    <name type="common">Green alga</name>
    <name type="synonym">Protococcus salinus</name>
    <dbReference type="NCBI Taxonomy" id="3046"/>
    <lineage>
        <taxon>Eukaryota</taxon>
        <taxon>Viridiplantae</taxon>
        <taxon>Chlorophyta</taxon>
        <taxon>core chlorophytes</taxon>
        <taxon>Chlorophyceae</taxon>
        <taxon>CS clade</taxon>
        <taxon>Chlamydomonadales</taxon>
        <taxon>Dunaliellaceae</taxon>
        <taxon>Dunaliella</taxon>
    </lineage>
</organism>